<dbReference type="PANTHER" id="PTHR10666">
    <property type="entry name" value="UBIQUITIN"/>
    <property type="match status" value="1"/>
</dbReference>
<proteinExistence type="predicted"/>
<dbReference type="InterPro" id="IPR029071">
    <property type="entry name" value="Ubiquitin-like_domsf"/>
</dbReference>
<feature type="domain" description="Ubiquitin-like" evidence="1">
    <location>
        <begin position="142"/>
        <end position="217"/>
    </location>
</feature>
<gene>
    <name evidence="3" type="primary">LOC117653236</name>
</gene>
<name>A0A6P9AB93_THRPL</name>
<evidence type="ECO:0000313" key="2">
    <source>
        <dbReference type="Proteomes" id="UP000515158"/>
    </source>
</evidence>
<dbReference type="Pfam" id="PF00240">
    <property type="entry name" value="ubiquitin"/>
    <property type="match status" value="1"/>
</dbReference>
<dbReference type="KEGG" id="tpal:117653236"/>
<dbReference type="InterPro" id="IPR050158">
    <property type="entry name" value="Ubiquitin_ubiquitin-like"/>
</dbReference>
<dbReference type="GeneID" id="117653236"/>
<dbReference type="InterPro" id="IPR000626">
    <property type="entry name" value="Ubiquitin-like_dom"/>
</dbReference>
<dbReference type="InterPro" id="IPR019956">
    <property type="entry name" value="Ubiquitin_dom"/>
</dbReference>
<dbReference type="AlphaFoldDB" id="A0A6P9AB93"/>
<protein>
    <submittedName>
        <fullName evidence="3">Uncharacterized protein LOC117653236</fullName>
    </submittedName>
</protein>
<evidence type="ECO:0000259" key="1">
    <source>
        <dbReference type="PROSITE" id="PS50053"/>
    </source>
</evidence>
<accession>A0A6P9AB93</accession>
<dbReference type="SUPFAM" id="SSF54236">
    <property type="entry name" value="Ubiquitin-like"/>
    <property type="match status" value="1"/>
</dbReference>
<dbReference type="PROSITE" id="PS50053">
    <property type="entry name" value="UBIQUITIN_2"/>
    <property type="match status" value="1"/>
</dbReference>
<sequence length="292" mass="31834">MAAVQDESDRRLLFVTVRCDSESCVPSVVVGADTRTVHFVAPKPGKLAFAVANLGISPACFFTLLREHNGVLHRVNESRLLHLHKEAKITRDASTDGDMVAHAGTKTWFTMNLAPVVKNSRESSLNLSHCTWYDIGGDTNKFFVKVVTLTGKAQFVEVTKSTTIDEMKRIIMDLEGIPVDQQRLVVAGIQCENGKTVSDYHITRSSTLFLILRLKGGGEAATTPEAQFQDLTISIDAASSSSPVSRTRMAMPPSQEIAVAALTPGVEVESELRPVYEKGSLSLRFCVSVEPN</sequence>
<dbReference type="Gene3D" id="3.10.20.90">
    <property type="entry name" value="Phosphatidylinositol 3-kinase Catalytic Subunit, Chain A, domain 1"/>
    <property type="match status" value="1"/>
</dbReference>
<keyword evidence="2" id="KW-1185">Reference proteome</keyword>
<dbReference type="OrthoDB" id="428577at2759"/>
<organism evidence="3">
    <name type="scientific">Thrips palmi</name>
    <name type="common">Melon thrips</name>
    <dbReference type="NCBI Taxonomy" id="161013"/>
    <lineage>
        <taxon>Eukaryota</taxon>
        <taxon>Metazoa</taxon>
        <taxon>Ecdysozoa</taxon>
        <taxon>Arthropoda</taxon>
        <taxon>Hexapoda</taxon>
        <taxon>Insecta</taxon>
        <taxon>Pterygota</taxon>
        <taxon>Neoptera</taxon>
        <taxon>Paraneoptera</taxon>
        <taxon>Thysanoptera</taxon>
        <taxon>Terebrantia</taxon>
        <taxon>Thripoidea</taxon>
        <taxon>Thripidae</taxon>
        <taxon>Thrips</taxon>
    </lineage>
</organism>
<dbReference type="Proteomes" id="UP000515158">
    <property type="component" value="Unplaced"/>
</dbReference>
<evidence type="ECO:0000313" key="3">
    <source>
        <dbReference type="RefSeq" id="XP_034254659.1"/>
    </source>
</evidence>
<dbReference type="InParanoid" id="A0A6P9AB93"/>
<dbReference type="PRINTS" id="PR00348">
    <property type="entry name" value="UBIQUITIN"/>
</dbReference>
<dbReference type="RefSeq" id="XP_034254659.1">
    <property type="nucleotide sequence ID" value="XM_034398768.1"/>
</dbReference>
<dbReference type="SMART" id="SM00213">
    <property type="entry name" value="UBQ"/>
    <property type="match status" value="1"/>
</dbReference>
<reference evidence="3" key="1">
    <citation type="submission" date="2025-08" db="UniProtKB">
        <authorList>
            <consortium name="RefSeq"/>
        </authorList>
    </citation>
    <scope>IDENTIFICATION</scope>
    <source>
        <tissue evidence="3">Total insect</tissue>
    </source>
</reference>